<sequence length="69" mass="7631">MYINNSSKAPEDRGLLEGVLHYSLAVGERLPTFGEFLRYLGCGSPGVPSPCHRRGETYASTPPNYRSEQ</sequence>
<accession>A0A3M7RJC5</accession>
<proteinExistence type="predicted"/>
<feature type="region of interest" description="Disordered" evidence="1">
    <location>
        <begin position="47"/>
        <end position="69"/>
    </location>
</feature>
<dbReference type="EMBL" id="REGN01003257">
    <property type="protein sequence ID" value="RNA23579.1"/>
    <property type="molecule type" value="Genomic_DNA"/>
</dbReference>
<organism evidence="2 3">
    <name type="scientific">Brachionus plicatilis</name>
    <name type="common">Marine rotifer</name>
    <name type="synonym">Brachionus muelleri</name>
    <dbReference type="NCBI Taxonomy" id="10195"/>
    <lineage>
        <taxon>Eukaryota</taxon>
        <taxon>Metazoa</taxon>
        <taxon>Spiralia</taxon>
        <taxon>Gnathifera</taxon>
        <taxon>Rotifera</taxon>
        <taxon>Eurotatoria</taxon>
        <taxon>Monogononta</taxon>
        <taxon>Pseudotrocha</taxon>
        <taxon>Ploima</taxon>
        <taxon>Brachionidae</taxon>
        <taxon>Brachionus</taxon>
    </lineage>
</organism>
<name>A0A3M7RJC5_BRAPC</name>
<evidence type="ECO:0000313" key="2">
    <source>
        <dbReference type="EMBL" id="RNA23579.1"/>
    </source>
</evidence>
<keyword evidence="3" id="KW-1185">Reference proteome</keyword>
<dbReference type="AlphaFoldDB" id="A0A3M7RJC5"/>
<evidence type="ECO:0000313" key="3">
    <source>
        <dbReference type="Proteomes" id="UP000276133"/>
    </source>
</evidence>
<protein>
    <submittedName>
        <fullName evidence="2">Uncharacterized protein</fullName>
    </submittedName>
</protein>
<evidence type="ECO:0000256" key="1">
    <source>
        <dbReference type="SAM" id="MobiDB-lite"/>
    </source>
</evidence>
<comment type="caution">
    <text evidence="2">The sequence shown here is derived from an EMBL/GenBank/DDBJ whole genome shotgun (WGS) entry which is preliminary data.</text>
</comment>
<gene>
    <name evidence="2" type="ORF">BpHYR1_035544</name>
</gene>
<dbReference type="Proteomes" id="UP000276133">
    <property type="component" value="Unassembled WGS sequence"/>
</dbReference>
<feature type="compositionally biased region" description="Polar residues" evidence="1">
    <location>
        <begin position="58"/>
        <end position="69"/>
    </location>
</feature>
<reference evidence="2 3" key="1">
    <citation type="journal article" date="2018" name="Sci. Rep.">
        <title>Genomic signatures of local adaptation to the degree of environmental predictability in rotifers.</title>
        <authorList>
            <person name="Franch-Gras L."/>
            <person name="Hahn C."/>
            <person name="Garcia-Roger E.M."/>
            <person name="Carmona M.J."/>
            <person name="Serra M."/>
            <person name="Gomez A."/>
        </authorList>
    </citation>
    <scope>NUCLEOTIDE SEQUENCE [LARGE SCALE GENOMIC DNA]</scope>
    <source>
        <strain evidence="2">HYR1</strain>
    </source>
</reference>
<feature type="non-terminal residue" evidence="2">
    <location>
        <position position="69"/>
    </location>
</feature>